<keyword evidence="3" id="KW-1185">Reference proteome</keyword>
<evidence type="ECO:0000313" key="2">
    <source>
        <dbReference type="EMBL" id="KAJ1359703.1"/>
    </source>
</evidence>
<feature type="chain" id="PRO_5041980480" description="Secreted protein" evidence="1">
    <location>
        <begin position="30"/>
        <end position="102"/>
    </location>
</feature>
<reference evidence="2" key="1">
    <citation type="submission" date="2021-06" db="EMBL/GenBank/DDBJ databases">
        <title>Parelaphostrongylus tenuis whole genome reference sequence.</title>
        <authorList>
            <person name="Garwood T.J."/>
            <person name="Larsen P.A."/>
            <person name="Fountain-Jones N.M."/>
            <person name="Garbe J.R."/>
            <person name="Macchietto M.G."/>
            <person name="Kania S.A."/>
            <person name="Gerhold R.W."/>
            <person name="Richards J.E."/>
            <person name="Wolf T.M."/>
        </authorList>
    </citation>
    <scope>NUCLEOTIDE SEQUENCE</scope>
    <source>
        <strain evidence="2">MNPRO001-30</strain>
        <tissue evidence="2">Meninges</tissue>
    </source>
</reference>
<accession>A0AAD5MPX6</accession>
<evidence type="ECO:0008006" key="4">
    <source>
        <dbReference type="Google" id="ProtNLM"/>
    </source>
</evidence>
<keyword evidence="1" id="KW-0732">Signal</keyword>
<gene>
    <name evidence="2" type="ORF">KIN20_018487</name>
</gene>
<proteinExistence type="predicted"/>
<protein>
    <recommendedName>
        <fullName evidence="4">Secreted protein</fullName>
    </recommendedName>
</protein>
<evidence type="ECO:0000256" key="1">
    <source>
        <dbReference type="SAM" id="SignalP"/>
    </source>
</evidence>
<dbReference type="EMBL" id="JAHQIW010003675">
    <property type="protein sequence ID" value="KAJ1359703.1"/>
    <property type="molecule type" value="Genomic_DNA"/>
</dbReference>
<sequence length="102" mass="11502">MQPTPAVVLVHLSSVLLLIWPTHLPFCYCVTSYDISSMPKSTIPHGTKDIPASCEMALRRSRPTIQSHSNKSRSIIFLINSFLFEEYILRRSSGVQRTLGIL</sequence>
<organism evidence="2 3">
    <name type="scientific">Parelaphostrongylus tenuis</name>
    <name type="common">Meningeal worm</name>
    <dbReference type="NCBI Taxonomy" id="148309"/>
    <lineage>
        <taxon>Eukaryota</taxon>
        <taxon>Metazoa</taxon>
        <taxon>Ecdysozoa</taxon>
        <taxon>Nematoda</taxon>
        <taxon>Chromadorea</taxon>
        <taxon>Rhabditida</taxon>
        <taxon>Rhabditina</taxon>
        <taxon>Rhabditomorpha</taxon>
        <taxon>Strongyloidea</taxon>
        <taxon>Metastrongylidae</taxon>
        <taxon>Parelaphostrongylus</taxon>
    </lineage>
</organism>
<dbReference type="Proteomes" id="UP001196413">
    <property type="component" value="Unassembled WGS sequence"/>
</dbReference>
<name>A0AAD5MPX6_PARTN</name>
<evidence type="ECO:0000313" key="3">
    <source>
        <dbReference type="Proteomes" id="UP001196413"/>
    </source>
</evidence>
<feature type="signal peptide" evidence="1">
    <location>
        <begin position="1"/>
        <end position="29"/>
    </location>
</feature>
<comment type="caution">
    <text evidence="2">The sequence shown here is derived from an EMBL/GenBank/DDBJ whole genome shotgun (WGS) entry which is preliminary data.</text>
</comment>
<dbReference type="AlphaFoldDB" id="A0AAD5MPX6"/>